<feature type="coiled-coil region" evidence="1">
    <location>
        <begin position="1302"/>
        <end position="1361"/>
    </location>
</feature>
<feature type="domain" description="Trimeric autotransporter adhesin YadA-like head" evidence="3">
    <location>
        <begin position="869"/>
        <end position="893"/>
    </location>
</feature>
<evidence type="ECO:0000313" key="5">
    <source>
        <dbReference type="Proteomes" id="UP001597508"/>
    </source>
</evidence>
<dbReference type="SUPFAM" id="SSF101967">
    <property type="entry name" value="Adhesin YadA, collagen-binding domain"/>
    <property type="match status" value="2"/>
</dbReference>
<keyword evidence="5" id="KW-1185">Reference proteome</keyword>
<dbReference type="Pfam" id="PF05658">
    <property type="entry name" value="YadA_head"/>
    <property type="match status" value="3"/>
</dbReference>
<dbReference type="EMBL" id="JBHULH010000001">
    <property type="protein sequence ID" value="MFD2566137.1"/>
    <property type="molecule type" value="Genomic_DNA"/>
</dbReference>
<evidence type="ECO:0000256" key="2">
    <source>
        <dbReference type="SAM" id="SignalP"/>
    </source>
</evidence>
<proteinExistence type="predicted"/>
<feature type="signal peptide" evidence="2">
    <location>
        <begin position="1"/>
        <end position="19"/>
    </location>
</feature>
<comment type="caution">
    <text evidence="4">The sequence shown here is derived from an EMBL/GenBank/DDBJ whole genome shotgun (WGS) entry which is preliminary data.</text>
</comment>
<dbReference type="CDD" id="cd12820">
    <property type="entry name" value="LbR_YadA-like"/>
    <property type="match status" value="1"/>
</dbReference>
<keyword evidence="1" id="KW-0175">Coiled coil</keyword>
<name>A0ABW5LRY9_9FLAO</name>
<dbReference type="InterPro" id="IPR008640">
    <property type="entry name" value="Adhesin_Head_dom"/>
</dbReference>
<accession>A0ABW5LRY9</accession>
<keyword evidence="2" id="KW-0732">Signal</keyword>
<dbReference type="Proteomes" id="UP001597508">
    <property type="component" value="Unassembled WGS sequence"/>
</dbReference>
<feature type="domain" description="Trimeric autotransporter adhesin YadA-like head" evidence="3">
    <location>
        <begin position="840"/>
        <end position="866"/>
    </location>
</feature>
<dbReference type="InterPro" id="IPR011049">
    <property type="entry name" value="Serralysin-like_metalloprot_C"/>
</dbReference>
<evidence type="ECO:0000313" key="4">
    <source>
        <dbReference type="EMBL" id="MFD2566137.1"/>
    </source>
</evidence>
<gene>
    <name evidence="4" type="ORF">ACFSRZ_02060</name>
</gene>
<evidence type="ECO:0000256" key="1">
    <source>
        <dbReference type="SAM" id="Coils"/>
    </source>
</evidence>
<feature type="domain" description="Trimeric autotransporter adhesin YadA-like head" evidence="3">
    <location>
        <begin position="1099"/>
        <end position="1121"/>
    </location>
</feature>
<evidence type="ECO:0000259" key="3">
    <source>
        <dbReference type="Pfam" id="PF05658"/>
    </source>
</evidence>
<dbReference type="Gene3D" id="2.150.10.10">
    <property type="entry name" value="Serralysin-like metalloprotease, C-terminal"/>
    <property type="match status" value="2"/>
</dbReference>
<feature type="chain" id="PRO_5046912829" evidence="2">
    <location>
        <begin position="20"/>
        <end position="1366"/>
    </location>
</feature>
<dbReference type="RefSeq" id="WP_379664858.1">
    <property type="nucleotide sequence ID" value="NZ_JBHULH010000001.1"/>
</dbReference>
<reference evidence="5" key="1">
    <citation type="journal article" date="2019" name="Int. J. Syst. Evol. Microbiol.">
        <title>The Global Catalogue of Microorganisms (GCM) 10K type strain sequencing project: providing services to taxonomists for standard genome sequencing and annotation.</title>
        <authorList>
            <consortium name="The Broad Institute Genomics Platform"/>
            <consortium name="The Broad Institute Genome Sequencing Center for Infectious Disease"/>
            <person name="Wu L."/>
            <person name="Ma J."/>
        </authorList>
    </citation>
    <scope>NUCLEOTIDE SEQUENCE [LARGE SCALE GENOMIC DNA]</scope>
    <source>
        <strain evidence="5">KCTC 52127</strain>
    </source>
</reference>
<sequence>MTKKLLFISLMLTAMTSIAQVGIGTTNPNTSAQLDIVSTDKGVLIPRVALQSTTDGSTIANGNVVSLLVFNTQTANDVVPGFYYWHNLKWNQILNIDDIASLDFSNDAFNNNTTTNAVELNTKSDGVSDRDPNTQFTILDAGNVGIGTASPNMSSILDLNSPNKGILIPRVALQSTADNLTISNGNALSLIVFNTTNNTNITPGFYYWDGLKWNQFANTDIIEQLRIDIQTVEDNVDLRKVGSTTHMTKDAGVGGTGTSEGSGSRNIFIGAETGFSNTTGNGNIFVGDRAGRANTSGASNHFIGREAGLNNTTGYGNYFLGRGAGISNTTGNTNMFFGLLAGGNNTEGGRNIFIGSSTGLNNGPNSQDNLFIGIEAGRENQGSNNLFLGTNTGRLNDTGNLNVSVGNQSGYSNTAGSGNTNLGYQSARRVATGAYNTNLGFRAGFGGVDASGSNNVNIGANTGLELTTGRDNAFLGSLAGRVTTTGYRNTFLGYTAGSSNTTGYNNTLVGANAASGLTEGNDNTYVGYYAGPRSESIGSSNTIFGAHAGGKLSTGSNNTFLGHQSGIEVTTGGFNVAIGKESDRYLTTGAGNISLGYRAGGSTTGNRNIVIGYRSNIDPIASNRLNIGNLIYGTGVNTGTETMVSNGSIGIGTANPKANAILDMSDVNNQGVLMPKVALTGTTDMTTVDITTIGTEDSKNLLVYNTATVADVTEGYYFWNGDATNGQWQKLATRSEVENNTVFTSNSTATLISNAFHRPLAPLNYSQASFMIGSSSLNNLPNSDDDRKMYFNRNRAAFRAGHVESTQWDEANVGIYSAAFGSNTTASGPASFAAGTSSIATSFGSIAIGNGARSSNFGSIALGTSAISSGFNSFAVGSTSNASNTHAVAIGVNTQAVGAQSFALGSSATAESFGQFSLGMYPTVTTGDIANYVATDRLFVVGNGEHAGLRSDALSILKNGNTTINGSLALNSTDGGFLMPRVALTGTSDTTTIATGNVEGLLVYNTANSGGVTPGFYSWNGTAWEALGGGSASAAITTTGSITSNATGNITTDDFVFGSSSLHNQVGTDDDRRFFFDKSKGAFRAGYAFANQWDDANVGVASMALGHSSIASGLNSIAIGSTSIVSGSSAVSLGSSSTVSNQYGISVGTSNTVSSPFGHSFGSHNTVSGQEATAVGTRVNVSGLFSTGMGFNITSESYGQVTLGYHNTNVVGDAINAVATDRLLVVGNGTTSVKSDALTLFKDGNMTIAGGLTTATKLYPDYVFENYVNGSSKMNKTYTFKSIEEVESFIKANKHLPGVTGIKNLKKTKDGYQVNLTELSTQTLEKVEELYLHTIEQHKKINKLEDENKLLKERLQKIEALLGIKN</sequence>
<protein>
    <submittedName>
        <fullName evidence="4">Beta strand repeat-containing protein</fullName>
    </submittedName>
</protein>
<organism evidence="4 5">
    <name type="scientific">Pseudotenacibaculum haliotis</name>
    <dbReference type="NCBI Taxonomy" id="1862138"/>
    <lineage>
        <taxon>Bacteria</taxon>
        <taxon>Pseudomonadati</taxon>
        <taxon>Bacteroidota</taxon>
        <taxon>Flavobacteriia</taxon>
        <taxon>Flavobacteriales</taxon>
        <taxon>Flavobacteriaceae</taxon>
        <taxon>Pseudotenacibaculum</taxon>
    </lineage>
</organism>